<dbReference type="PANTHER" id="PTHR18919:SF107">
    <property type="entry name" value="ACETYL-COA ACETYLTRANSFERASE, CYTOSOLIC"/>
    <property type="match status" value="1"/>
</dbReference>
<dbReference type="EMBL" id="JAUHJS010000005">
    <property type="protein sequence ID" value="MDN4165971.1"/>
    <property type="molecule type" value="Genomic_DNA"/>
</dbReference>
<comment type="caution">
    <text evidence="7">The sequence shown here is derived from an EMBL/GenBank/DDBJ whole genome shotgun (WGS) entry which is preliminary data.</text>
</comment>
<dbReference type="InterPro" id="IPR020610">
    <property type="entry name" value="Thiolase_AS"/>
</dbReference>
<dbReference type="PIRSF" id="PIRSF000429">
    <property type="entry name" value="Ac-CoA_Ac_transf"/>
    <property type="match status" value="1"/>
</dbReference>
<accession>A0ABT8F6Z0</accession>
<evidence type="ECO:0000256" key="4">
    <source>
        <dbReference type="RuleBase" id="RU003557"/>
    </source>
</evidence>
<organism evidence="7 8">
    <name type="scientific">Shiella aurantiaca</name>
    <dbReference type="NCBI Taxonomy" id="3058365"/>
    <lineage>
        <taxon>Bacteria</taxon>
        <taxon>Pseudomonadati</taxon>
        <taxon>Bacteroidota</taxon>
        <taxon>Cytophagia</taxon>
        <taxon>Cytophagales</taxon>
        <taxon>Shiellaceae</taxon>
        <taxon>Shiella</taxon>
    </lineage>
</organism>
<dbReference type="Gene3D" id="3.40.47.10">
    <property type="match status" value="1"/>
</dbReference>
<proteinExistence type="inferred from homology"/>
<dbReference type="InterPro" id="IPR002155">
    <property type="entry name" value="Thiolase"/>
</dbReference>
<dbReference type="InterPro" id="IPR020617">
    <property type="entry name" value="Thiolase_C"/>
</dbReference>
<dbReference type="CDD" id="cd00751">
    <property type="entry name" value="thiolase"/>
    <property type="match status" value="1"/>
</dbReference>
<evidence type="ECO:0000313" key="7">
    <source>
        <dbReference type="EMBL" id="MDN4165971.1"/>
    </source>
</evidence>
<keyword evidence="2 4" id="KW-0808">Transferase</keyword>
<gene>
    <name evidence="7" type="ORF">QWY31_10690</name>
</gene>
<protein>
    <submittedName>
        <fullName evidence="7">Acetyl-CoA C-acyltransferase</fullName>
        <ecNumber evidence="7">2.3.1.16</ecNumber>
    </submittedName>
</protein>
<dbReference type="Proteomes" id="UP001168552">
    <property type="component" value="Unassembled WGS sequence"/>
</dbReference>
<keyword evidence="8" id="KW-1185">Reference proteome</keyword>
<feature type="domain" description="Thiolase C-terminal" evidence="6">
    <location>
        <begin position="276"/>
        <end position="396"/>
    </location>
</feature>
<dbReference type="Pfam" id="PF00108">
    <property type="entry name" value="Thiolase_N"/>
    <property type="match status" value="1"/>
</dbReference>
<name>A0ABT8F6Z0_9BACT</name>
<evidence type="ECO:0000259" key="6">
    <source>
        <dbReference type="Pfam" id="PF02803"/>
    </source>
</evidence>
<dbReference type="SUPFAM" id="SSF53901">
    <property type="entry name" value="Thiolase-like"/>
    <property type="match status" value="2"/>
</dbReference>
<reference evidence="7" key="1">
    <citation type="submission" date="2023-06" db="EMBL/GenBank/DDBJ databases">
        <title>Cytophagales bacterium Strain LB-30, isolated from soil.</title>
        <authorList>
            <person name="Liu B."/>
        </authorList>
    </citation>
    <scope>NUCLEOTIDE SEQUENCE</scope>
    <source>
        <strain evidence="7">LB-30</strain>
    </source>
</reference>
<evidence type="ECO:0000259" key="5">
    <source>
        <dbReference type="Pfam" id="PF00108"/>
    </source>
</evidence>
<dbReference type="InterPro" id="IPR020616">
    <property type="entry name" value="Thiolase_N"/>
</dbReference>
<dbReference type="NCBIfam" id="TIGR01930">
    <property type="entry name" value="AcCoA-C-Actrans"/>
    <property type="match status" value="1"/>
</dbReference>
<evidence type="ECO:0000256" key="2">
    <source>
        <dbReference type="ARBA" id="ARBA00022679"/>
    </source>
</evidence>
<sequence length="400" mass="42587">MQTAYIVDIVRTPVGKFGGTLASVRPDDLAAHVIRELLKRNPTFDTSVLEDAIFGAANQAGEDNRNVARMALLLAGLPTHIGGVTVNRLCASGLQSMMDAARGIMVGDGVAYLAGGVESMTRAPFVMAKAETAFSRTPEIYDTTIGWRFVNPALSALYHPYSMGETAENVAEKWKVSRQEQDEFAYATQVKYQKALEANRFAEEIVPIEIPQGKGNPIVFAQDEHPRLSPLDKLAALKPAFKKDGTVTAGNSSGINDGAAVSLIVNEETLKRFNLRPKARIVSSAIAGVDPAYMGIGPVPATQKALKRAGISINDLDLAEINEAFASQAIASIRDLGIDPAKVNVNGGSIAIGHPLGASGTRISATLLHEMAKRKARYGLATMCIGVGQGAAIIYENLDR</sequence>
<dbReference type="PROSITE" id="PS00737">
    <property type="entry name" value="THIOLASE_2"/>
    <property type="match status" value="1"/>
</dbReference>
<evidence type="ECO:0000313" key="8">
    <source>
        <dbReference type="Proteomes" id="UP001168552"/>
    </source>
</evidence>
<comment type="similarity">
    <text evidence="1 4">Belongs to the thiolase-like superfamily. Thiolase family.</text>
</comment>
<dbReference type="InterPro" id="IPR020615">
    <property type="entry name" value="Thiolase_acyl_enz_int_AS"/>
</dbReference>
<dbReference type="Pfam" id="PF02803">
    <property type="entry name" value="Thiolase_C"/>
    <property type="match status" value="1"/>
</dbReference>
<keyword evidence="3 4" id="KW-0012">Acyltransferase</keyword>
<dbReference type="RefSeq" id="WP_320004506.1">
    <property type="nucleotide sequence ID" value="NZ_JAUHJS010000005.1"/>
</dbReference>
<dbReference type="InterPro" id="IPR016039">
    <property type="entry name" value="Thiolase-like"/>
</dbReference>
<dbReference type="PROSITE" id="PS00099">
    <property type="entry name" value="THIOLASE_3"/>
    <property type="match status" value="1"/>
</dbReference>
<dbReference type="GO" id="GO:0003988">
    <property type="term" value="F:acetyl-CoA C-acyltransferase activity"/>
    <property type="evidence" value="ECO:0007669"/>
    <property type="project" value="UniProtKB-EC"/>
</dbReference>
<evidence type="ECO:0000256" key="3">
    <source>
        <dbReference type="ARBA" id="ARBA00023315"/>
    </source>
</evidence>
<dbReference type="PANTHER" id="PTHR18919">
    <property type="entry name" value="ACETYL-COA C-ACYLTRANSFERASE"/>
    <property type="match status" value="1"/>
</dbReference>
<dbReference type="PROSITE" id="PS00098">
    <property type="entry name" value="THIOLASE_1"/>
    <property type="match status" value="1"/>
</dbReference>
<dbReference type="InterPro" id="IPR020613">
    <property type="entry name" value="Thiolase_CS"/>
</dbReference>
<feature type="domain" description="Thiolase N-terminal" evidence="5">
    <location>
        <begin position="5"/>
        <end position="268"/>
    </location>
</feature>
<dbReference type="EC" id="2.3.1.16" evidence="7"/>
<evidence type="ECO:0000256" key="1">
    <source>
        <dbReference type="ARBA" id="ARBA00010982"/>
    </source>
</evidence>